<name>A0ABN4YPN2_SPOUR</name>
<reference evidence="1 2" key="1">
    <citation type="submission" date="2016-04" db="EMBL/GenBank/DDBJ databases">
        <title>Comparative Genomics and Epigenetics of Sporosarcina ureae.</title>
        <authorList>
            <person name="Oliver A.S."/>
            <person name="Cooper K.K."/>
        </authorList>
    </citation>
    <scope>NUCLEOTIDE SEQUENCE [LARGE SCALE GENOMIC DNA]</scope>
    <source>
        <strain evidence="1 2">S204</strain>
    </source>
</reference>
<organism evidence="1 2">
    <name type="scientific">Sporosarcina ureae</name>
    <dbReference type="NCBI Taxonomy" id="1571"/>
    <lineage>
        <taxon>Bacteria</taxon>
        <taxon>Bacillati</taxon>
        <taxon>Bacillota</taxon>
        <taxon>Bacilli</taxon>
        <taxon>Bacillales</taxon>
        <taxon>Caryophanaceae</taxon>
        <taxon>Sporosarcina</taxon>
    </lineage>
</organism>
<sequence length="70" mass="8294">MDKLEEVFYRQFTVQRCAKVNFVIVILKWNQNFNKLKPNTNSHTIDNERSKKYLYLISRIEVEAGSTPGE</sequence>
<evidence type="ECO:0000313" key="1">
    <source>
        <dbReference type="EMBL" id="ARF13812.1"/>
    </source>
</evidence>
<evidence type="ECO:0000313" key="2">
    <source>
        <dbReference type="Proteomes" id="UP000192486"/>
    </source>
</evidence>
<gene>
    <name evidence="1" type="ORF">SporoS204_06435</name>
</gene>
<keyword evidence="2" id="KW-1185">Reference proteome</keyword>
<dbReference type="Proteomes" id="UP000192486">
    <property type="component" value="Chromosome"/>
</dbReference>
<dbReference type="EMBL" id="CP015108">
    <property type="protein sequence ID" value="ARF13812.1"/>
    <property type="molecule type" value="Genomic_DNA"/>
</dbReference>
<proteinExistence type="predicted"/>
<protein>
    <submittedName>
        <fullName evidence="1">Uncharacterized protein</fullName>
    </submittedName>
</protein>
<accession>A0ABN4YPN2</accession>